<comment type="caution">
    <text evidence="1">The sequence shown here is derived from an EMBL/GenBank/DDBJ whole genome shotgun (WGS) entry which is preliminary data.</text>
</comment>
<dbReference type="Proteomes" id="UP000799441">
    <property type="component" value="Unassembled WGS sequence"/>
</dbReference>
<name>A0A9P4QE58_9PEZI</name>
<gene>
    <name evidence="1" type="ORF">K431DRAFT_30921</name>
</gene>
<accession>A0A9P4QE58</accession>
<dbReference type="EMBL" id="MU003778">
    <property type="protein sequence ID" value="KAF2723037.1"/>
    <property type="molecule type" value="Genomic_DNA"/>
</dbReference>
<keyword evidence="2" id="KW-1185">Reference proteome</keyword>
<proteinExistence type="predicted"/>
<evidence type="ECO:0000313" key="2">
    <source>
        <dbReference type="Proteomes" id="UP000799441"/>
    </source>
</evidence>
<sequence>MLLIRLWTPSERILSAGIGLHCAWPRAHHPDELAWKWRCGIICEEGVLPISEKHGGDTLVGWKTAVMYVIAFRNRSLCRYTLKCVGRDYCCTVHFSMASLGAAVTFIATGWTW</sequence>
<reference evidence="1" key="1">
    <citation type="journal article" date="2020" name="Stud. Mycol.">
        <title>101 Dothideomycetes genomes: a test case for predicting lifestyles and emergence of pathogens.</title>
        <authorList>
            <person name="Haridas S."/>
            <person name="Albert R."/>
            <person name="Binder M."/>
            <person name="Bloem J."/>
            <person name="Labutti K."/>
            <person name="Salamov A."/>
            <person name="Andreopoulos B."/>
            <person name="Baker S."/>
            <person name="Barry K."/>
            <person name="Bills G."/>
            <person name="Bluhm B."/>
            <person name="Cannon C."/>
            <person name="Castanera R."/>
            <person name="Culley D."/>
            <person name="Daum C."/>
            <person name="Ezra D."/>
            <person name="Gonzalez J."/>
            <person name="Henrissat B."/>
            <person name="Kuo A."/>
            <person name="Liang C."/>
            <person name="Lipzen A."/>
            <person name="Lutzoni F."/>
            <person name="Magnuson J."/>
            <person name="Mondo S."/>
            <person name="Nolan M."/>
            <person name="Ohm R."/>
            <person name="Pangilinan J."/>
            <person name="Park H.-J."/>
            <person name="Ramirez L."/>
            <person name="Alfaro M."/>
            <person name="Sun H."/>
            <person name="Tritt A."/>
            <person name="Yoshinaga Y."/>
            <person name="Zwiers L.-H."/>
            <person name="Turgeon B."/>
            <person name="Goodwin S."/>
            <person name="Spatafora J."/>
            <person name="Crous P."/>
            <person name="Grigoriev I."/>
        </authorList>
    </citation>
    <scope>NUCLEOTIDE SEQUENCE</scope>
    <source>
        <strain evidence="1">CBS 116435</strain>
    </source>
</reference>
<dbReference type="AlphaFoldDB" id="A0A9P4QE58"/>
<protein>
    <submittedName>
        <fullName evidence="1">Uncharacterized protein</fullName>
    </submittedName>
</protein>
<organism evidence="1 2">
    <name type="scientific">Polychaeton citri CBS 116435</name>
    <dbReference type="NCBI Taxonomy" id="1314669"/>
    <lineage>
        <taxon>Eukaryota</taxon>
        <taxon>Fungi</taxon>
        <taxon>Dikarya</taxon>
        <taxon>Ascomycota</taxon>
        <taxon>Pezizomycotina</taxon>
        <taxon>Dothideomycetes</taxon>
        <taxon>Dothideomycetidae</taxon>
        <taxon>Capnodiales</taxon>
        <taxon>Capnodiaceae</taxon>
        <taxon>Polychaeton</taxon>
    </lineage>
</organism>
<evidence type="ECO:0000313" key="1">
    <source>
        <dbReference type="EMBL" id="KAF2723037.1"/>
    </source>
</evidence>